<evidence type="ECO:0000256" key="1">
    <source>
        <dbReference type="ARBA" id="ARBA00004123"/>
    </source>
</evidence>
<keyword evidence="4" id="KW-0804">Transcription</keyword>
<dbReference type="Proteomes" id="UP000054564">
    <property type="component" value="Unassembled WGS sequence"/>
</dbReference>
<dbReference type="AlphaFoldDB" id="A0A0L0VEU0"/>
<dbReference type="GO" id="GO:0000981">
    <property type="term" value="F:DNA-binding transcription factor activity, RNA polymerase II-specific"/>
    <property type="evidence" value="ECO:0007669"/>
    <property type="project" value="TreeGrafter"/>
</dbReference>
<evidence type="ECO:0000256" key="4">
    <source>
        <dbReference type="ARBA" id="ARBA00023163"/>
    </source>
</evidence>
<gene>
    <name evidence="6" type="ORF">PSTG_09018</name>
</gene>
<evidence type="ECO:0000256" key="2">
    <source>
        <dbReference type="ARBA" id="ARBA00023015"/>
    </source>
</evidence>
<keyword evidence="7" id="KW-1185">Reference proteome</keyword>
<evidence type="ECO:0000313" key="7">
    <source>
        <dbReference type="Proteomes" id="UP000054564"/>
    </source>
</evidence>
<evidence type="ECO:0000256" key="3">
    <source>
        <dbReference type="ARBA" id="ARBA00023125"/>
    </source>
</evidence>
<evidence type="ECO:0000256" key="5">
    <source>
        <dbReference type="ARBA" id="ARBA00023242"/>
    </source>
</evidence>
<dbReference type="PANTHER" id="PTHR11988:SF27">
    <property type="entry name" value="GH27708P"/>
    <property type="match status" value="1"/>
</dbReference>
<sequence length="470" mass="53464">MAVLADLPPELIRNIVSHFVHSHEMDLANQRKPHGCNYVGTGDVRSNIKFNLGSRDHYGSTFQVAHLAENRMGNITWPEALPSNPLLSLCLVNRAFRQFAQEALFKHVVLLNLWQVYRLHRTLSSTNQHACWVHSLQFKWFGYYSMGRGGYSIICEIIRSCPWLQSITIVGSMLIRCEEPLLEALASQMHIKEFVILDNIASPDPELTVYQRQIEKGLDQLFSQWNFAETIKLIGWSHHPLKVIDRSVPLLNRALRTIVLHDLNVDEWHLSSILKGCQDSMRTLQITRSTRQLTRSALCQLLKEFTSPDLECLILEVGSWFHYDHGIADDAELNPGLLDNVFKSSLALRKIQELSITGPLVSREVLSLLPQSLVKLTLDHCYLSAAAFAKALGIGGGVQGLSELKCCTIGKNSFAYDFRSAPGDLPMVLKELEVRKVCVHHDGAPAKSFMRFIPHWKCEWFEVPEWPYDW</sequence>
<dbReference type="InterPro" id="IPR040223">
    <property type="entry name" value="PAR_bZIP"/>
</dbReference>
<protein>
    <submittedName>
        <fullName evidence="6">Uncharacterized protein</fullName>
    </submittedName>
</protein>
<dbReference type="PANTHER" id="PTHR11988">
    <property type="entry name" value="THYROTROPH EMBRYONIC FACTOR RELATED"/>
    <property type="match status" value="1"/>
</dbReference>
<name>A0A0L0VEU0_9BASI</name>
<keyword evidence="3" id="KW-0238">DNA-binding</keyword>
<dbReference type="EMBL" id="AJIL01000064">
    <property type="protein sequence ID" value="KNE97800.1"/>
    <property type="molecule type" value="Genomic_DNA"/>
</dbReference>
<proteinExistence type="predicted"/>
<comment type="caution">
    <text evidence="6">The sequence shown here is derived from an EMBL/GenBank/DDBJ whole genome shotgun (WGS) entry which is preliminary data.</text>
</comment>
<evidence type="ECO:0000313" key="6">
    <source>
        <dbReference type="EMBL" id="KNE97800.1"/>
    </source>
</evidence>
<keyword evidence="2" id="KW-0805">Transcription regulation</keyword>
<dbReference type="GO" id="GO:0000978">
    <property type="term" value="F:RNA polymerase II cis-regulatory region sequence-specific DNA binding"/>
    <property type="evidence" value="ECO:0007669"/>
    <property type="project" value="TreeGrafter"/>
</dbReference>
<keyword evidence="5" id="KW-0539">Nucleus</keyword>
<reference evidence="7" key="1">
    <citation type="submission" date="2014-03" db="EMBL/GenBank/DDBJ databases">
        <title>The Genome Sequence of Puccinia striiformis f. sp. tritici PST-78.</title>
        <authorList>
            <consortium name="The Broad Institute Genome Sequencing Platform"/>
            <person name="Cuomo C."/>
            <person name="Hulbert S."/>
            <person name="Chen X."/>
            <person name="Walker B."/>
            <person name="Young S.K."/>
            <person name="Zeng Q."/>
            <person name="Gargeya S."/>
            <person name="Fitzgerald M."/>
            <person name="Haas B."/>
            <person name="Abouelleil A."/>
            <person name="Alvarado L."/>
            <person name="Arachchi H.M."/>
            <person name="Berlin A.M."/>
            <person name="Chapman S.B."/>
            <person name="Goldberg J."/>
            <person name="Griggs A."/>
            <person name="Gujja S."/>
            <person name="Hansen M."/>
            <person name="Howarth C."/>
            <person name="Imamovic A."/>
            <person name="Larimer J."/>
            <person name="McCowan C."/>
            <person name="Montmayeur A."/>
            <person name="Murphy C."/>
            <person name="Neiman D."/>
            <person name="Pearson M."/>
            <person name="Priest M."/>
            <person name="Roberts A."/>
            <person name="Saif S."/>
            <person name="Shea T."/>
            <person name="Sisk P."/>
            <person name="Sykes S."/>
            <person name="Wortman J."/>
            <person name="Nusbaum C."/>
            <person name="Birren B."/>
        </authorList>
    </citation>
    <scope>NUCLEOTIDE SEQUENCE [LARGE SCALE GENOMIC DNA]</scope>
    <source>
        <strain evidence="7">race PST-78</strain>
    </source>
</reference>
<organism evidence="6 7">
    <name type="scientific">Puccinia striiformis f. sp. tritici PST-78</name>
    <dbReference type="NCBI Taxonomy" id="1165861"/>
    <lineage>
        <taxon>Eukaryota</taxon>
        <taxon>Fungi</taxon>
        <taxon>Dikarya</taxon>
        <taxon>Basidiomycota</taxon>
        <taxon>Pucciniomycotina</taxon>
        <taxon>Pucciniomycetes</taxon>
        <taxon>Pucciniales</taxon>
        <taxon>Pucciniaceae</taxon>
        <taxon>Puccinia</taxon>
    </lineage>
</organism>
<comment type="subcellular location">
    <subcellularLocation>
        <location evidence="1">Nucleus</location>
    </subcellularLocation>
</comment>
<dbReference type="GO" id="GO:0005634">
    <property type="term" value="C:nucleus"/>
    <property type="evidence" value="ECO:0007669"/>
    <property type="project" value="UniProtKB-SubCell"/>
</dbReference>
<dbReference type="SUPFAM" id="SSF52047">
    <property type="entry name" value="RNI-like"/>
    <property type="match status" value="1"/>
</dbReference>
<accession>A0A0L0VEU0</accession>